<dbReference type="EMBL" id="LNQE01001315">
    <property type="protein sequence ID" value="KUG19211.1"/>
    <property type="molecule type" value="Genomic_DNA"/>
</dbReference>
<organism evidence="2">
    <name type="scientific">hydrocarbon metagenome</name>
    <dbReference type="NCBI Taxonomy" id="938273"/>
    <lineage>
        <taxon>unclassified sequences</taxon>
        <taxon>metagenomes</taxon>
        <taxon>ecological metagenomes</taxon>
    </lineage>
</organism>
<dbReference type="InterPro" id="IPR027417">
    <property type="entry name" value="P-loop_NTPase"/>
</dbReference>
<gene>
    <name evidence="2" type="ORF">ASZ90_011084</name>
</gene>
<dbReference type="InterPro" id="IPR017599">
    <property type="entry name" value="DNA_S_DndD"/>
</dbReference>
<sequence>MELEFEHAHLGVVDTYNVNRSWHRHKTRFRELLNVTKNGEPMRDLDVQQWQEFINELIPPGISQLFFFDGEKIQSLAQDDDANIQFKDSFKSLLGLHMVDQLRTDLGIFVSRQIKNSKESDIRDYLSEIILKLEQLEEERLIKYQERAQKQSHFDQKLGEIERLELKLSSEGGSFASRRAELKAQKTRLEHEIEGEKSHIRELCASILPFALTPKYCSLLKERITEEEQYHQWKNSQKIFGEKIEEIENVIESNDFWNNATLTADQKQHLVDKLSELMRKTLRPLPRFNNYTPVHNFSPIEQQKILAWMDEALTSIPARLRQHSNKLEKLVSERRSVEQAIQRAPGDELISPIIEKLNESSKDIGQLEEQLKQMDDELRQLEWKIKEHEKQKEIHLDKLKLLKNLSAQLALATRVQDVLKDYSNVLQSTKLSEFQQVFLDCFNRLIRKKDFIYNVEINPDDFSLVLYTKHNTPVLKSKLSEGEKQIYAVAMLWALTICSGRPLPFIIDTPLGRLDSEHRERIVKEFFPNASHQMVILSTDTEIDTEYFRSLQPYIAKAYRLEYDKNEGATSVVSGYFWADGNGQEVTNGL</sequence>
<dbReference type="NCBIfam" id="TIGR03185">
    <property type="entry name" value="DNA_S_dndD"/>
    <property type="match status" value="1"/>
</dbReference>
<comment type="caution">
    <text evidence="2">The sequence shown here is derived from an EMBL/GenBank/DDBJ whole genome shotgun (WGS) entry which is preliminary data.</text>
</comment>
<dbReference type="SUPFAM" id="SSF52540">
    <property type="entry name" value="P-loop containing nucleoside triphosphate hydrolases"/>
    <property type="match status" value="1"/>
</dbReference>
<feature type="coiled-coil region" evidence="1">
    <location>
        <begin position="320"/>
        <end position="405"/>
    </location>
</feature>
<dbReference type="Gene3D" id="3.40.50.300">
    <property type="entry name" value="P-loop containing nucleotide triphosphate hydrolases"/>
    <property type="match status" value="1"/>
</dbReference>
<reference evidence="2" key="1">
    <citation type="journal article" date="2015" name="Proc. Natl. Acad. Sci. U.S.A.">
        <title>Networks of energetic and metabolic interactions define dynamics in microbial communities.</title>
        <authorList>
            <person name="Embree M."/>
            <person name="Liu J.K."/>
            <person name="Al-Bassam M.M."/>
            <person name="Zengler K."/>
        </authorList>
    </citation>
    <scope>NUCLEOTIDE SEQUENCE</scope>
</reference>
<proteinExistence type="predicted"/>
<accession>A0A0W8FE97</accession>
<evidence type="ECO:0000256" key="1">
    <source>
        <dbReference type="SAM" id="Coils"/>
    </source>
</evidence>
<name>A0A0W8FE97_9ZZZZ</name>
<keyword evidence="1" id="KW-0175">Coiled coil</keyword>
<evidence type="ECO:0000313" key="2">
    <source>
        <dbReference type="EMBL" id="KUG19211.1"/>
    </source>
</evidence>
<dbReference type="AlphaFoldDB" id="A0A0W8FE97"/>
<protein>
    <submittedName>
        <fullName evidence="2">Dna sulfur modification protein dndd</fullName>
    </submittedName>
</protein>